<feature type="domain" description="ParB-like N-terminal" evidence="3">
    <location>
        <begin position="4"/>
        <end position="98"/>
    </location>
</feature>
<dbReference type="RefSeq" id="WP_184203413.1">
    <property type="nucleotide sequence ID" value="NZ_JACHGW010000006.1"/>
</dbReference>
<dbReference type="NCBIfam" id="TIGR00180">
    <property type="entry name" value="parB_part"/>
    <property type="match status" value="1"/>
</dbReference>
<dbReference type="InterPro" id="IPR036086">
    <property type="entry name" value="ParB/Sulfiredoxin_sf"/>
</dbReference>
<reference evidence="4 5" key="1">
    <citation type="submission" date="2020-08" db="EMBL/GenBank/DDBJ databases">
        <title>Genomic Encyclopedia of Type Strains, Phase IV (KMG-IV): sequencing the most valuable type-strain genomes for metagenomic binning, comparative biology and taxonomic classification.</title>
        <authorList>
            <person name="Goeker M."/>
        </authorList>
    </citation>
    <scope>NUCLEOTIDE SEQUENCE [LARGE SCALE GENOMIC DNA]</scope>
    <source>
        <strain evidence="4 5">DSM 23562</strain>
    </source>
</reference>
<gene>
    <name evidence="4" type="ORF">HNQ39_005152</name>
</gene>
<dbReference type="Gene3D" id="1.10.10.2830">
    <property type="match status" value="1"/>
</dbReference>
<comment type="caution">
    <text evidence="4">The sequence shown here is derived from an EMBL/GenBank/DDBJ whole genome shotgun (WGS) entry which is preliminary data.</text>
</comment>
<dbReference type="Pfam" id="PF02195">
    <property type="entry name" value="ParB_N"/>
    <property type="match status" value="1"/>
</dbReference>
<dbReference type="EMBL" id="JACHGW010000006">
    <property type="protein sequence ID" value="MBB6053318.1"/>
    <property type="molecule type" value="Genomic_DNA"/>
</dbReference>
<dbReference type="SMART" id="SM00470">
    <property type="entry name" value="ParB"/>
    <property type="match status" value="1"/>
</dbReference>
<dbReference type="PANTHER" id="PTHR33375:SF1">
    <property type="entry name" value="CHROMOSOME-PARTITIONING PROTEIN PARB-RELATED"/>
    <property type="match status" value="1"/>
</dbReference>
<accession>A0A7W9SVT8</accession>
<dbReference type="Gene3D" id="3.90.1530.10">
    <property type="entry name" value="Conserved hypothetical protein from pyrococcus furiosus pfu- 392566-001, ParB domain"/>
    <property type="match status" value="1"/>
</dbReference>
<dbReference type="GO" id="GO:0005694">
    <property type="term" value="C:chromosome"/>
    <property type="evidence" value="ECO:0007669"/>
    <property type="project" value="TreeGrafter"/>
</dbReference>
<name>A0A7W9SVT8_ARMRO</name>
<dbReference type="SUPFAM" id="SSF109709">
    <property type="entry name" value="KorB DNA-binding domain-like"/>
    <property type="match status" value="1"/>
</dbReference>
<protein>
    <submittedName>
        <fullName evidence="4">ParB/RepB/Spo0J family partition protein</fullName>
    </submittedName>
</protein>
<dbReference type="PANTHER" id="PTHR33375">
    <property type="entry name" value="CHROMOSOME-PARTITIONING PROTEIN PARB-RELATED"/>
    <property type="match status" value="1"/>
</dbReference>
<dbReference type="InterPro" id="IPR041468">
    <property type="entry name" value="HTH_ParB/Spo0J"/>
</dbReference>
<dbReference type="AlphaFoldDB" id="A0A7W9SVT8"/>
<sequence>MNTQMLLLSRIVETPGFNPREKYGDEEFAELVESIRTNGMITPPLVRAADAEGMSWSLVAGHRRVKAARQIGLEQIACVCLPYAPEADNLPLALIENLHRKDLDPIEKAKGFKRMMDRGLNKLQVGKVLGISDAYVGRMLSLLELPSPIQQLVTTKGLGQEAASHLATGIRQGMPKREATTLARTAAKDKLTGYEVRQEVRKSLGDPMPPVRQPSEIFLSLPMSKKPVLDWALMRFGSLAGALEALQALHAPATAKKQAGEPSPIAVGSDAVMGTWRDPMGVVRTGQRRWPEFLVGMNQGTGGLIALPAGPLPAGFVLCCEVMPNDSVHIAATASGRARTVAETIKDSLMGRRIDPSAGKKGGIK</sequence>
<evidence type="ECO:0000256" key="2">
    <source>
        <dbReference type="ARBA" id="ARBA00022829"/>
    </source>
</evidence>
<dbReference type="GO" id="GO:0003677">
    <property type="term" value="F:DNA binding"/>
    <property type="evidence" value="ECO:0007669"/>
    <property type="project" value="InterPro"/>
</dbReference>
<evidence type="ECO:0000256" key="1">
    <source>
        <dbReference type="ARBA" id="ARBA00006295"/>
    </source>
</evidence>
<dbReference type="Proteomes" id="UP000520814">
    <property type="component" value="Unassembled WGS sequence"/>
</dbReference>
<dbReference type="InterPro" id="IPR003115">
    <property type="entry name" value="ParB_N"/>
</dbReference>
<evidence type="ECO:0000313" key="4">
    <source>
        <dbReference type="EMBL" id="MBB6053318.1"/>
    </source>
</evidence>
<comment type="similarity">
    <text evidence="1">Belongs to the ParB family.</text>
</comment>
<evidence type="ECO:0000259" key="3">
    <source>
        <dbReference type="SMART" id="SM00470"/>
    </source>
</evidence>
<dbReference type="Pfam" id="PF17762">
    <property type="entry name" value="HTH_ParB"/>
    <property type="match status" value="1"/>
</dbReference>
<evidence type="ECO:0000313" key="5">
    <source>
        <dbReference type="Proteomes" id="UP000520814"/>
    </source>
</evidence>
<dbReference type="SUPFAM" id="SSF110849">
    <property type="entry name" value="ParB/Sulfiredoxin"/>
    <property type="match status" value="1"/>
</dbReference>
<organism evidence="4 5">
    <name type="scientific">Armatimonas rosea</name>
    <dbReference type="NCBI Taxonomy" id="685828"/>
    <lineage>
        <taxon>Bacteria</taxon>
        <taxon>Bacillati</taxon>
        <taxon>Armatimonadota</taxon>
        <taxon>Armatimonadia</taxon>
        <taxon>Armatimonadales</taxon>
        <taxon>Armatimonadaceae</taxon>
        <taxon>Armatimonas</taxon>
    </lineage>
</organism>
<dbReference type="InterPro" id="IPR004437">
    <property type="entry name" value="ParB/RepB/Spo0J"/>
</dbReference>
<proteinExistence type="inferred from homology"/>
<keyword evidence="2" id="KW-0159">Chromosome partition</keyword>
<dbReference type="GO" id="GO:0007059">
    <property type="term" value="P:chromosome segregation"/>
    <property type="evidence" value="ECO:0007669"/>
    <property type="project" value="UniProtKB-KW"/>
</dbReference>
<keyword evidence="5" id="KW-1185">Reference proteome</keyword>
<dbReference type="InterPro" id="IPR050336">
    <property type="entry name" value="Chromosome_partition/occlusion"/>
</dbReference>